<organism evidence="2 3">
    <name type="scientific">Pelolinea submarina</name>
    <dbReference type="NCBI Taxonomy" id="913107"/>
    <lineage>
        <taxon>Bacteria</taxon>
        <taxon>Bacillati</taxon>
        <taxon>Chloroflexota</taxon>
        <taxon>Anaerolineae</taxon>
        <taxon>Anaerolineales</taxon>
        <taxon>Anaerolineaceae</taxon>
        <taxon>Pelolinea</taxon>
    </lineage>
</organism>
<accession>A0A347ZVY1</accession>
<keyword evidence="3" id="KW-1185">Reference proteome</keyword>
<feature type="domain" description="DUF6504" evidence="1">
    <location>
        <begin position="9"/>
        <end position="120"/>
    </location>
</feature>
<dbReference type="Pfam" id="PF20114">
    <property type="entry name" value="DUF6504"/>
    <property type="match status" value="1"/>
</dbReference>
<dbReference type="RefSeq" id="WP_116225635.1">
    <property type="nucleotide sequence ID" value="NZ_AP018437.1"/>
</dbReference>
<dbReference type="EMBL" id="QUMS01000003">
    <property type="protein sequence ID" value="REG07159.1"/>
    <property type="molecule type" value="Genomic_DNA"/>
</dbReference>
<name>A0A347ZVY1_9CHLR</name>
<gene>
    <name evidence="2" type="ORF">DFR64_2363</name>
</gene>
<evidence type="ECO:0000313" key="2">
    <source>
        <dbReference type="EMBL" id="REG07159.1"/>
    </source>
</evidence>
<evidence type="ECO:0000313" key="3">
    <source>
        <dbReference type="Proteomes" id="UP000256388"/>
    </source>
</evidence>
<dbReference type="Proteomes" id="UP000256388">
    <property type="component" value="Unassembled WGS sequence"/>
</dbReference>
<proteinExistence type="predicted"/>
<evidence type="ECO:0000259" key="1">
    <source>
        <dbReference type="Pfam" id="PF20114"/>
    </source>
</evidence>
<sequence length="122" mass="14232">MKSTDDKSKKFIDEEIQVSYRKEPLLPKVPVCPDFFDWRGERFTVKVLNSEWCDLARRGNQANNMRPAHLTRAEKLGSWGSGRFYFCVETTTGRIFALYYDRTPRRGDGGNGSWVLLYELQD</sequence>
<dbReference type="InterPro" id="IPR045443">
    <property type="entry name" value="DUF6504"/>
</dbReference>
<dbReference type="OrthoDB" id="163580at2"/>
<dbReference type="AlphaFoldDB" id="A0A347ZVY1"/>
<reference evidence="2 3" key="1">
    <citation type="submission" date="2018-08" db="EMBL/GenBank/DDBJ databases">
        <title>Genomic Encyclopedia of Type Strains, Phase IV (KMG-IV): sequencing the most valuable type-strain genomes for metagenomic binning, comparative biology and taxonomic classification.</title>
        <authorList>
            <person name="Goeker M."/>
        </authorList>
    </citation>
    <scope>NUCLEOTIDE SEQUENCE [LARGE SCALE GENOMIC DNA]</scope>
    <source>
        <strain evidence="2 3">DSM 23923</strain>
    </source>
</reference>
<protein>
    <recommendedName>
        <fullName evidence="1">DUF6504 domain-containing protein</fullName>
    </recommendedName>
</protein>
<comment type="caution">
    <text evidence="2">The sequence shown here is derived from an EMBL/GenBank/DDBJ whole genome shotgun (WGS) entry which is preliminary data.</text>
</comment>